<feature type="transmembrane region" description="Helical" evidence="7">
    <location>
        <begin position="116"/>
        <end position="139"/>
    </location>
</feature>
<feature type="transmembrane region" description="Helical" evidence="7">
    <location>
        <begin position="377"/>
        <end position="395"/>
    </location>
</feature>
<dbReference type="EMBL" id="JACYXI010000003">
    <property type="protein sequence ID" value="MBD8891310.1"/>
    <property type="molecule type" value="Genomic_DNA"/>
</dbReference>
<dbReference type="PANTHER" id="PTHR23517">
    <property type="entry name" value="RESISTANCE PROTEIN MDTM, PUTATIVE-RELATED-RELATED"/>
    <property type="match status" value="1"/>
</dbReference>
<keyword evidence="5 7" id="KW-1133">Transmembrane helix</keyword>
<gene>
    <name evidence="8" type="ORF">IG616_07115</name>
</gene>
<feature type="transmembrane region" description="Helical" evidence="7">
    <location>
        <begin position="151"/>
        <end position="171"/>
    </location>
</feature>
<evidence type="ECO:0000256" key="3">
    <source>
        <dbReference type="ARBA" id="ARBA00022475"/>
    </source>
</evidence>
<dbReference type="SUPFAM" id="SSF103473">
    <property type="entry name" value="MFS general substrate transporter"/>
    <property type="match status" value="1"/>
</dbReference>
<dbReference type="InterPro" id="IPR011701">
    <property type="entry name" value="MFS"/>
</dbReference>
<evidence type="ECO:0000256" key="7">
    <source>
        <dbReference type="SAM" id="Phobius"/>
    </source>
</evidence>
<keyword evidence="9" id="KW-1185">Reference proteome</keyword>
<evidence type="ECO:0000256" key="1">
    <source>
        <dbReference type="ARBA" id="ARBA00004651"/>
    </source>
</evidence>
<dbReference type="Proteomes" id="UP000632063">
    <property type="component" value="Unassembled WGS sequence"/>
</dbReference>
<feature type="transmembrane region" description="Helical" evidence="7">
    <location>
        <begin position="289"/>
        <end position="307"/>
    </location>
</feature>
<name>A0ABR9CLM4_9HYPH</name>
<feature type="transmembrane region" description="Helical" evidence="7">
    <location>
        <begin position="257"/>
        <end position="277"/>
    </location>
</feature>
<evidence type="ECO:0000313" key="8">
    <source>
        <dbReference type="EMBL" id="MBD8891310.1"/>
    </source>
</evidence>
<comment type="subcellular location">
    <subcellularLocation>
        <location evidence="1">Cell membrane</location>
        <topology evidence="1">Multi-pass membrane protein</topology>
    </subcellularLocation>
</comment>
<organism evidence="8 9">
    <name type="scientific">Roseibium litorale</name>
    <dbReference type="NCBI Taxonomy" id="2803841"/>
    <lineage>
        <taxon>Bacteria</taxon>
        <taxon>Pseudomonadati</taxon>
        <taxon>Pseudomonadota</taxon>
        <taxon>Alphaproteobacteria</taxon>
        <taxon>Hyphomicrobiales</taxon>
        <taxon>Stappiaceae</taxon>
        <taxon>Roseibium</taxon>
    </lineage>
</organism>
<evidence type="ECO:0000256" key="2">
    <source>
        <dbReference type="ARBA" id="ARBA00022448"/>
    </source>
</evidence>
<keyword evidence="2" id="KW-0813">Transport</keyword>
<feature type="transmembrane region" description="Helical" evidence="7">
    <location>
        <begin position="224"/>
        <end position="245"/>
    </location>
</feature>
<evidence type="ECO:0000313" key="9">
    <source>
        <dbReference type="Proteomes" id="UP000632063"/>
    </source>
</evidence>
<reference evidence="8 9" key="2">
    <citation type="journal article" date="2021" name="Int. J. Syst. Evol. Microbiol.">
        <title>Roseibium litorale sp. nov., isolated from a tidal flat sediment and proposal for the reclassification of Labrenzia polysiphoniae as Roseibium polysiphoniae comb. nov.</title>
        <authorList>
            <person name="Liu Y."/>
            <person name="Pei T."/>
            <person name="Du J."/>
            <person name="Chao M."/>
            <person name="Deng M.R."/>
            <person name="Zhu H."/>
        </authorList>
    </citation>
    <scope>NUCLEOTIDE SEQUENCE [LARGE SCALE GENOMIC DNA]</scope>
    <source>
        <strain evidence="8 9">4C16A</strain>
    </source>
</reference>
<dbReference type="PANTHER" id="PTHR23517:SF2">
    <property type="entry name" value="MULTIDRUG RESISTANCE PROTEIN MDTH"/>
    <property type="match status" value="1"/>
</dbReference>
<feature type="transmembrane region" description="Helical" evidence="7">
    <location>
        <begin position="48"/>
        <end position="76"/>
    </location>
</feature>
<comment type="caution">
    <text evidence="8">The sequence shown here is derived from an EMBL/GenBank/DDBJ whole genome shotgun (WGS) entry which is preliminary data.</text>
</comment>
<sequence>MSNMPNISAAAEGSQAPEKPASLSPALWRLLSLQGMMNASHFMAMPLLAVYCTTALSMSASSTGFMLAVYFLAARVTPIAVAPFADRYGLWPAVVLGLLLRGAGFLGLTYGADETFTYLLAAALGLGTSIYEAGAYGVIGVQEQKIRERLIVLNAQSLNIGCVAGPLAGAGLAVFDLALPMLLSGILFLALGLWAILERAPELRTHVKQSVAASYGSLLADKPYLLLCLALVPWWALFAQLFAAFPLEAATRGGNGSWASSVLIVNGVVGFLVLFLVPAMIRAIGPLKLIFAALATGGISVAGVGPASGLLELLVLVALFSCAEIAVLTSSEILVGRHAGGQAVATYFAVFNMSWGLGGALGGAVGPLVAEAGGTSSWLWLGSIALVSMAGLALYRMMVPSKILQDV</sequence>
<dbReference type="InterPro" id="IPR036259">
    <property type="entry name" value="MFS_trans_sf"/>
</dbReference>
<proteinExistence type="predicted"/>
<keyword evidence="6 7" id="KW-0472">Membrane</keyword>
<feature type="transmembrane region" description="Helical" evidence="7">
    <location>
        <begin position="177"/>
        <end position="197"/>
    </location>
</feature>
<dbReference type="Gene3D" id="1.20.1250.20">
    <property type="entry name" value="MFS general substrate transporter like domains"/>
    <property type="match status" value="1"/>
</dbReference>
<dbReference type="RefSeq" id="WP_192147444.1">
    <property type="nucleotide sequence ID" value="NZ_JACYXI010000003.1"/>
</dbReference>
<keyword evidence="3" id="KW-1003">Cell membrane</keyword>
<accession>A0ABR9CLM4</accession>
<feature type="transmembrane region" description="Helical" evidence="7">
    <location>
        <begin position="88"/>
        <end position="110"/>
    </location>
</feature>
<dbReference type="InterPro" id="IPR050171">
    <property type="entry name" value="MFS_Transporters"/>
</dbReference>
<feature type="transmembrane region" description="Helical" evidence="7">
    <location>
        <begin position="347"/>
        <end position="365"/>
    </location>
</feature>
<evidence type="ECO:0000256" key="5">
    <source>
        <dbReference type="ARBA" id="ARBA00022989"/>
    </source>
</evidence>
<keyword evidence="4 7" id="KW-0812">Transmembrane</keyword>
<evidence type="ECO:0000256" key="4">
    <source>
        <dbReference type="ARBA" id="ARBA00022692"/>
    </source>
</evidence>
<reference evidence="9" key="1">
    <citation type="submission" date="2020-09" db="EMBL/GenBank/DDBJ databases">
        <title>The genome sequence of strain Labrenzia suaedae 4C16A.</title>
        <authorList>
            <person name="Liu Y."/>
        </authorList>
    </citation>
    <scope>NUCLEOTIDE SEQUENCE [LARGE SCALE GENOMIC DNA]</scope>
    <source>
        <strain evidence="9">4C16A</strain>
    </source>
</reference>
<feature type="transmembrane region" description="Helical" evidence="7">
    <location>
        <begin position="313"/>
        <end position="335"/>
    </location>
</feature>
<evidence type="ECO:0000256" key="6">
    <source>
        <dbReference type="ARBA" id="ARBA00023136"/>
    </source>
</evidence>
<dbReference type="Pfam" id="PF07690">
    <property type="entry name" value="MFS_1"/>
    <property type="match status" value="1"/>
</dbReference>
<protein>
    <submittedName>
        <fullName evidence="8">MFS transporter</fullName>
    </submittedName>
</protein>